<gene>
    <name evidence="9" type="primary">lacF_1</name>
    <name evidence="9" type="ORF">BHLFYP23_00450</name>
</gene>
<sequence>MFKKSHPLQSKSEIILRNIVVIAMIAFFSIFLIVPIGIAFAGSFHEWNPLSGTYNFLGLENYKEVFTSSLFGKSMLNTLIFSVVVIIFRVGLGLGIAYAIYSPLVKHKSFFRAIYYMPVVTPMVAVAFVWKFMYNPQIGTINQIFGLDVNWLMNPKIALLAVIIMTIWKDFGYAVVMYMAGLYSLPSDALEAAKVDGANGWQTFRYITIPLLKPMTLFVVITSIISYIQAYVQILIMTEGGPGTATYLASYIIYDEAFVKYNFGYASALSFVLFVITAVFSWLSFRVSGSEE</sequence>
<evidence type="ECO:0000256" key="5">
    <source>
        <dbReference type="ARBA" id="ARBA00022989"/>
    </source>
</evidence>
<feature type="transmembrane region" description="Helical" evidence="7">
    <location>
        <begin position="79"/>
        <end position="101"/>
    </location>
</feature>
<feature type="transmembrane region" description="Helical" evidence="7">
    <location>
        <begin position="20"/>
        <end position="41"/>
    </location>
</feature>
<feature type="transmembrane region" description="Helical" evidence="7">
    <location>
        <begin position="113"/>
        <end position="133"/>
    </location>
</feature>
<dbReference type="EMBL" id="CACRSY010000014">
    <property type="protein sequence ID" value="VYT17283.1"/>
    <property type="molecule type" value="Genomic_DNA"/>
</dbReference>
<keyword evidence="3" id="KW-1003">Cell membrane</keyword>
<feature type="transmembrane region" description="Helical" evidence="7">
    <location>
        <begin position="215"/>
        <end position="236"/>
    </location>
</feature>
<evidence type="ECO:0000313" key="9">
    <source>
        <dbReference type="EMBL" id="VYT17283.1"/>
    </source>
</evidence>
<dbReference type="CDD" id="cd06261">
    <property type="entry name" value="TM_PBP2"/>
    <property type="match status" value="1"/>
</dbReference>
<comment type="subcellular location">
    <subcellularLocation>
        <location evidence="1 7">Cell membrane</location>
        <topology evidence="1 7">Multi-pass membrane protein</topology>
    </subcellularLocation>
</comment>
<reference evidence="9" key="1">
    <citation type="submission" date="2019-11" db="EMBL/GenBank/DDBJ databases">
        <authorList>
            <person name="Feng L."/>
        </authorList>
    </citation>
    <scope>NUCLEOTIDE SEQUENCE</scope>
    <source>
        <strain evidence="9">BhanseniiLFYP23</strain>
    </source>
</reference>
<evidence type="ECO:0000256" key="1">
    <source>
        <dbReference type="ARBA" id="ARBA00004651"/>
    </source>
</evidence>
<keyword evidence="6 7" id="KW-0472">Membrane</keyword>
<evidence type="ECO:0000256" key="6">
    <source>
        <dbReference type="ARBA" id="ARBA00023136"/>
    </source>
</evidence>
<dbReference type="Pfam" id="PF00528">
    <property type="entry name" value="BPD_transp_1"/>
    <property type="match status" value="1"/>
</dbReference>
<dbReference type="AlphaFoldDB" id="A0A6N2UK09"/>
<keyword evidence="5 7" id="KW-1133">Transmembrane helix</keyword>
<feature type="domain" description="ABC transmembrane type-1" evidence="8">
    <location>
        <begin position="75"/>
        <end position="284"/>
    </location>
</feature>
<evidence type="ECO:0000256" key="2">
    <source>
        <dbReference type="ARBA" id="ARBA00022448"/>
    </source>
</evidence>
<keyword evidence="2 7" id="KW-0813">Transport</keyword>
<organism evidence="9">
    <name type="scientific">Blautia hansenii</name>
    <name type="common">Ruminococcus hansenii</name>
    <dbReference type="NCBI Taxonomy" id="1322"/>
    <lineage>
        <taxon>Bacteria</taxon>
        <taxon>Bacillati</taxon>
        <taxon>Bacillota</taxon>
        <taxon>Clostridia</taxon>
        <taxon>Lachnospirales</taxon>
        <taxon>Lachnospiraceae</taxon>
        <taxon>Blautia</taxon>
    </lineage>
</organism>
<protein>
    <submittedName>
        <fullName evidence="9">Lactose transport system permease protein LacF</fullName>
    </submittedName>
</protein>
<dbReference type="InterPro" id="IPR051393">
    <property type="entry name" value="ABC_transporter_permease"/>
</dbReference>
<comment type="similarity">
    <text evidence="7">Belongs to the binding-protein-dependent transport system permease family.</text>
</comment>
<name>A0A6N2UK09_BLAHA</name>
<dbReference type="Gene3D" id="1.10.3720.10">
    <property type="entry name" value="MetI-like"/>
    <property type="match status" value="1"/>
</dbReference>
<evidence type="ECO:0000256" key="7">
    <source>
        <dbReference type="RuleBase" id="RU363032"/>
    </source>
</evidence>
<evidence type="ECO:0000256" key="3">
    <source>
        <dbReference type="ARBA" id="ARBA00022475"/>
    </source>
</evidence>
<dbReference type="GO" id="GO:0055085">
    <property type="term" value="P:transmembrane transport"/>
    <property type="evidence" value="ECO:0007669"/>
    <property type="project" value="InterPro"/>
</dbReference>
<evidence type="ECO:0000259" key="8">
    <source>
        <dbReference type="PROSITE" id="PS50928"/>
    </source>
</evidence>
<dbReference type="RefSeq" id="WP_156342478.1">
    <property type="nucleotide sequence ID" value="NZ_CACRSY010000014.1"/>
</dbReference>
<dbReference type="InterPro" id="IPR000515">
    <property type="entry name" value="MetI-like"/>
</dbReference>
<evidence type="ECO:0000256" key="4">
    <source>
        <dbReference type="ARBA" id="ARBA00022692"/>
    </source>
</evidence>
<dbReference type="PROSITE" id="PS50928">
    <property type="entry name" value="ABC_TM1"/>
    <property type="match status" value="1"/>
</dbReference>
<proteinExistence type="inferred from homology"/>
<dbReference type="PANTHER" id="PTHR30193">
    <property type="entry name" value="ABC TRANSPORTER PERMEASE PROTEIN"/>
    <property type="match status" value="1"/>
</dbReference>
<accession>A0A6N2UK09</accession>
<keyword evidence="4 7" id="KW-0812">Transmembrane</keyword>
<feature type="transmembrane region" description="Helical" evidence="7">
    <location>
        <begin position="157"/>
        <end position="180"/>
    </location>
</feature>
<feature type="transmembrane region" description="Helical" evidence="7">
    <location>
        <begin position="263"/>
        <end position="285"/>
    </location>
</feature>
<dbReference type="InterPro" id="IPR035906">
    <property type="entry name" value="MetI-like_sf"/>
</dbReference>
<dbReference type="GO" id="GO:0005886">
    <property type="term" value="C:plasma membrane"/>
    <property type="evidence" value="ECO:0007669"/>
    <property type="project" value="UniProtKB-SubCell"/>
</dbReference>
<dbReference type="SUPFAM" id="SSF161098">
    <property type="entry name" value="MetI-like"/>
    <property type="match status" value="1"/>
</dbReference>
<dbReference type="PANTHER" id="PTHR30193:SF37">
    <property type="entry name" value="INNER MEMBRANE ABC TRANSPORTER PERMEASE PROTEIN YCJO"/>
    <property type="match status" value="1"/>
</dbReference>